<dbReference type="Proteomes" id="UP001652621">
    <property type="component" value="Unplaced"/>
</dbReference>
<keyword evidence="2" id="KW-0812">Transmembrane</keyword>
<keyword evidence="4" id="KW-1185">Reference proteome</keyword>
<evidence type="ECO:0000256" key="2">
    <source>
        <dbReference type="SAM" id="Phobius"/>
    </source>
</evidence>
<proteinExistence type="predicted"/>
<accession>A0A9J7DAR3</accession>
<keyword evidence="2" id="KW-0472">Membrane</keyword>
<evidence type="ECO:0000313" key="4">
    <source>
        <dbReference type="Proteomes" id="UP001652621"/>
    </source>
</evidence>
<feature type="compositionally biased region" description="Acidic residues" evidence="1">
    <location>
        <begin position="124"/>
        <end position="134"/>
    </location>
</feature>
<dbReference type="KEGG" id="mde:105262549"/>
<keyword evidence="3" id="KW-0732">Signal</keyword>
<dbReference type="GeneID" id="105262549"/>
<dbReference type="RefSeq" id="XP_011296234.2">
    <property type="nucleotide sequence ID" value="XM_011297932.3"/>
</dbReference>
<evidence type="ECO:0000313" key="5">
    <source>
        <dbReference type="RefSeq" id="XP_011296234.2"/>
    </source>
</evidence>
<reference evidence="5" key="1">
    <citation type="submission" date="2025-08" db="UniProtKB">
        <authorList>
            <consortium name="RefSeq"/>
        </authorList>
    </citation>
    <scope>IDENTIFICATION</scope>
    <source>
        <strain evidence="5">Aabys</strain>
        <tissue evidence="5">Whole body</tissue>
    </source>
</reference>
<name>A0A9J7DAR3_MUSDO</name>
<feature type="region of interest" description="Disordered" evidence="1">
    <location>
        <begin position="94"/>
        <end position="151"/>
    </location>
</feature>
<dbReference type="AlphaFoldDB" id="A0A9J7DAR3"/>
<evidence type="ECO:0000256" key="1">
    <source>
        <dbReference type="SAM" id="MobiDB-lite"/>
    </source>
</evidence>
<dbReference type="OrthoDB" id="7675048at2759"/>
<gene>
    <name evidence="5" type="primary">LOC105262549</name>
</gene>
<evidence type="ECO:0000256" key="3">
    <source>
        <dbReference type="SAM" id="SignalP"/>
    </source>
</evidence>
<dbReference type="VEuPathDB" id="VectorBase:MDOMA2_019329"/>
<protein>
    <submittedName>
        <fullName evidence="5">Uncharacterized protein LOC105262549</fullName>
    </submittedName>
</protein>
<organism evidence="4 5">
    <name type="scientific">Musca domestica</name>
    <name type="common">House fly</name>
    <dbReference type="NCBI Taxonomy" id="7370"/>
    <lineage>
        <taxon>Eukaryota</taxon>
        <taxon>Metazoa</taxon>
        <taxon>Ecdysozoa</taxon>
        <taxon>Arthropoda</taxon>
        <taxon>Hexapoda</taxon>
        <taxon>Insecta</taxon>
        <taxon>Pterygota</taxon>
        <taxon>Neoptera</taxon>
        <taxon>Endopterygota</taxon>
        <taxon>Diptera</taxon>
        <taxon>Brachycera</taxon>
        <taxon>Muscomorpha</taxon>
        <taxon>Muscoidea</taxon>
        <taxon>Muscidae</taxon>
        <taxon>Musca</taxon>
    </lineage>
</organism>
<feature type="compositionally biased region" description="Basic and acidic residues" evidence="1">
    <location>
        <begin position="105"/>
        <end position="123"/>
    </location>
</feature>
<feature type="signal peptide" evidence="3">
    <location>
        <begin position="1"/>
        <end position="20"/>
    </location>
</feature>
<feature type="chain" id="PRO_5039895042" evidence="3">
    <location>
        <begin position="21"/>
        <end position="290"/>
    </location>
</feature>
<sequence>MHLTFAVLLIIGNFPMFLNAYSNHQDEYDSPSPEWIRYQQERHHPKYGKQTTPFGISLKDHQHHLLQQQQTHPKHHQPIRNNSNARPGVIVKQEKQQHFPSHLETTSRHSGVDKKDSGNHYEEAEYVDEIENNTDDPQQKTEEEANNANSELKYPSIQGFLTFLKSLKQTWIKNSLFRIEDKIKFLYNLKDNLLRNIERQFTALWTNYGDDDYDVDEDDVNEGRRHKRHKRGLLGESTIEFPPEAALMSINFLTFAVFLIKLVLQVVNIIRTKHVTISSFGINTSNFTKG</sequence>
<keyword evidence="2" id="KW-1133">Transmembrane helix</keyword>
<feature type="transmembrane region" description="Helical" evidence="2">
    <location>
        <begin position="245"/>
        <end position="264"/>
    </location>
</feature>